<evidence type="ECO:0000256" key="9">
    <source>
        <dbReference type="RuleBase" id="RU367082"/>
    </source>
</evidence>
<dbReference type="GO" id="GO:0005634">
    <property type="term" value="C:nucleus"/>
    <property type="evidence" value="ECO:0007669"/>
    <property type="project" value="TreeGrafter"/>
</dbReference>
<evidence type="ECO:0000256" key="3">
    <source>
        <dbReference type="ARBA" id="ARBA00011245"/>
    </source>
</evidence>
<evidence type="ECO:0000256" key="4">
    <source>
        <dbReference type="ARBA" id="ARBA00012718"/>
    </source>
</evidence>
<keyword evidence="6 9" id="KW-0378">Hydrolase</keyword>
<proteinExistence type="inferred from homology"/>
<dbReference type="AlphaFoldDB" id="A0AAV5WC97"/>
<evidence type="ECO:0000256" key="6">
    <source>
        <dbReference type="ARBA" id="ARBA00022801"/>
    </source>
</evidence>
<dbReference type="InterPro" id="IPR037132">
    <property type="entry name" value="N_Gln_amidohydro_ab_roll_sf"/>
</dbReference>
<sequence length="190" mass="21587">EESRHGFQYQSCYCEENVYLMGKEMANHRPIDEFHVIFVSNSTRSVLLTNQLANENGTVCWDYHVILLHTNANSSLVYDLDSRLAFPVAATEYIIESFPRQVRSELAPIFRLIPLSSYLSFFSSDRSHMLSPLGSYLSPPPPWPPISSSEALSSNEIDSFISMNSLVLPRISQILSLHQMLKFVTTGCYE</sequence>
<reference evidence="11" key="1">
    <citation type="submission" date="2023-10" db="EMBL/GenBank/DDBJ databases">
        <title>Genome assembly of Pristionchus species.</title>
        <authorList>
            <person name="Yoshida K."/>
            <person name="Sommer R.J."/>
        </authorList>
    </citation>
    <scope>NUCLEOTIDE SEQUENCE</scope>
    <source>
        <strain evidence="11">RS5133</strain>
    </source>
</reference>
<evidence type="ECO:0000256" key="7">
    <source>
        <dbReference type="ARBA" id="ARBA00029677"/>
    </source>
</evidence>
<evidence type="ECO:0000313" key="11">
    <source>
        <dbReference type="EMBL" id="GMT28637.1"/>
    </source>
</evidence>
<gene>
    <name evidence="11" type="ORF">PFISCL1PPCAC_19934</name>
</gene>
<protein>
    <recommendedName>
        <fullName evidence="5 9">Protein N-terminal glutamine amidohydrolase</fullName>
        <ecNumber evidence="4 9">3.5.1.122</ecNumber>
    </recommendedName>
    <alternativeName>
        <fullName evidence="7 9">Protein NH2-terminal glutamine deamidase</fullName>
    </alternativeName>
</protein>
<evidence type="ECO:0000256" key="5">
    <source>
        <dbReference type="ARBA" id="ARBA00021247"/>
    </source>
</evidence>
<dbReference type="InterPro" id="IPR023128">
    <property type="entry name" value="Prot_N_Gln_amidohydro_ab_roll"/>
</dbReference>
<comment type="similarity">
    <text evidence="2 9">Belongs to the NTAQ1 family.</text>
</comment>
<dbReference type="Pfam" id="PF09764">
    <property type="entry name" value="Nt_Gln_amidase"/>
    <property type="match status" value="1"/>
</dbReference>
<name>A0AAV5WC97_9BILA</name>
<dbReference type="EC" id="3.5.1.122" evidence="4 9"/>
<dbReference type="GO" id="GO:0008418">
    <property type="term" value="F:protein-N-terminal asparagine amidohydrolase activity"/>
    <property type="evidence" value="ECO:0007669"/>
    <property type="project" value="UniProtKB-UniRule"/>
</dbReference>
<dbReference type="InterPro" id="IPR039733">
    <property type="entry name" value="NTAQ1"/>
</dbReference>
<comment type="function">
    <text evidence="1 9">Mediates the side-chain deamidation of N-terminal glutamine residues to glutamate, an important step in N-end rule pathway of protein degradation. Conversion of the resulting N-terminal glutamine to glutamate renders the protein susceptible to arginylation, polyubiquitination and degradation as specified by the N-end rule. Does not act on substrates with internal or C-terminal glutamine and does not act on non-glutamine residues in any position.</text>
</comment>
<evidence type="ECO:0000256" key="1">
    <source>
        <dbReference type="ARBA" id="ARBA00003923"/>
    </source>
</evidence>
<evidence type="ECO:0000259" key="10">
    <source>
        <dbReference type="Pfam" id="PF09764"/>
    </source>
</evidence>
<dbReference type="PANTHER" id="PTHR13035">
    <property type="entry name" value="PROTEIN N-TERMINAL GLUTAMINE AMIDOHYDROLASE"/>
    <property type="match status" value="1"/>
</dbReference>
<dbReference type="PANTHER" id="PTHR13035:SF0">
    <property type="entry name" value="PROTEIN N-TERMINAL GLUTAMINE AMIDOHYDROLASE"/>
    <property type="match status" value="1"/>
</dbReference>
<evidence type="ECO:0000313" key="12">
    <source>
        <dbReference type="Proteomes" id="UP001432322"/>
    </source>
</evidence>
<comment type="caution">
    <text evidence="11">The sequence shown here is derived from an EMBL/GenBank/DDBJ whole genome shotgun (WGS) entry which is preliminary data.</text>
</comment>
<feature type="domain" description="Protein N-terminal glutamine amidohydrolase alpha beta roll" evidence="10">
    <location>
        <begin position="9"/>
        <end position="183"/>
    </location>
</feature>
<dbReference type="EMBL" id="BTSY01000005">
    <property type="protein sequence ID" value="GMT28637.1"/>
    <property type="molecule type" value="Genomic_DNA"/>
</dbReference>
<dbReference type="Gene3D" id="3.10.620.10">
    <property type="entry name" value="Protein N-terminal glutamine amidohydrolase, alpha beta roll"/>
    <property type="match status" value="1"/>
</dbReference>
<comment type="subunit">
    <text evidence="3 9">Monomer.</text>
</comment>
<dbReference type="GO" id="GO:0005829">
    <property type="term" value="C:cytosol"/>
    <property type="evidence" value="ECO:0007669"/>
    <property type="project" value="TreeGrafter"/>
</dbReference>
<organism evidence="11 12">
    <name type="scientific">Pristionchus fissidentatus</name>
    <dbReference type="NCBI Taxonomy" id="1538716"/>
    <lineage>
        <taxon>Eukaryota</taxon>
        <taxon>Metazoa</taxon>
        <taxon>Ecdysozoa</taxon>
        <taxon>Nematoda</taxon>
        <taxon>Chromadorea</taxon>
        <taxon>Rhabditida</taxon>
        <taxon>Rhabditina</taxon>
        <taxon>Diplogasteromorpha</taxon>
        <taxon>Diplogasteroidea</taxon>
        <taxon>Neodiplogasteridae</taxon>
        <taxon>Pristionchus</taxon>
    </lineage>
</organism>
<accession>A0AAV5WC97</accession>
<dbReference type="GO" id="GO:0070773">
    <property type="term" value="F:protein-N-terminal glutamine amidohydrolase activity"/>
    <property type="evidence" value="ECO:0007669"/>
    <property type="project" value="UniProtKB-UniRule"/>
</dbReference>
<evidence type="ECO:0000256" key="8">
    <source>
        <dbReference type="ARBA" id="ARBA00048768"/>
    </source>
</evidence>
<comment type="catalytic activity">
    <reaction evidence="8 9">
        <text>N-terminal L-glutaminyl-[protein] + H2O = N-terminal L-glutamyl-[protein] + NH4(+)</text>
        <dbReference type="Rhea" id="RHEA:50680"/>
        <dbReference type="Rhea" id="RHEA-COMP:12668"/>
        <dbReference type="Rhea" id="RHEA-COMP:12777"/>
        <dbReference type="ChEBI" id="CHEBI:15377"/>
        <dbReference type="ChEBI" id="CHEBI:28938"/>
        <dbReference type="ChEBI" id="CHEBI:64721"/>
        <dbReference type="ChEBI" id="CHEBI:64722"/>
        <dbReference type="EC" id="3.5.1.122"/>
    </reaction>
</comment>
<feature type="non-terminal residue" evidence="11">
    <location>
        <position position="1"/>
    </location>
</feature>
<keyword evidence="12" id="KW-1185">Reference proteome</keyword>
<evidence type="ECO:0000256" key="2">
    <source>
        <dbReference type="ARBA" id="ARBA00008985"/>
    </source>
</evidence>
<dbReference type="Proteomes" id="UP001432322">
    <property type="component" value="Unassembled WGS sequence"/>
</dbReference>